<evidence type="ECO:0000256" key="2">
    <source>
        <dbReference type="ARBA" id="ARBA00022448"/>
    </source>
</evidence>
<dbReference type="AlphaFoldDB" id="A0A7W6GK54"/>
<evidence type="ECO:0000259" key="8">
    <source>
        <dbReference type="Pfam" id="PF01794"/>
    </source>
</evidence>
<keyword evidence="2 7" id="KW-0813">Transport</keyword>
<comment type="subunit">
    <text evidence="7">Heterodimer of a catalytic subunit (MsrP) and a heme-binding subunit (MsrQ).</text>
</comment>
<dbReference type="GO" id="GO:0005886">
    <property type="term" value="C:plasma membrane"/>
    <property type="evidence" value="ECO:0007669"/>
    <property type="project" value="UniProtKB-SubCell"/>
</dbReference>
<keyword evidence="7" id="KW-0479">Metal-binding</keyword>
<feature type="transmembrane region" description="Helical" evidence="7">
    <location>
        <begin position="12"/>
        <end position="33"/>
    </location>
</feature>
<evidence type="ECO:0000256" key="4">
    <source>
        <dbReference type="ARBA" id="ARBA00022989"/>
    </source>
</evidence>
<comment type="caution">
    <text evidence="9">The sequence shown here is derived from an EMBL/GenBank/DDBJ whole genome shotgun (WGS) entry which is preliminary data.</text>
</comment>
<sequence length="215" mass="24290">MIALPALPRKYHGASVWALYALGFVPAISGFYLGATGQLPGNAIKEFEHLLGIWALRFLIATLCITPIRDLFGINWIRYRRALGLLAFWYVAMHFSTYMILDKYLDFPQIVADIAKRPFITIGMAGFVMLIPLALTSNNWSIRRLGPRWNRLHKLVYVIAAAGALHFAMSVKVVGPEQMIYIAVVTALLVWRLFRPRFNQWRRGTAGRPGMGRAA</sequence>
<dbReference type="InterPro" id="IPR022837">
    <property type="entry name" value="MsrQ-like"/>
</dbReference>
<feature type="transmembrane region" description="Helical" evidence="7">
    <location>
        <begin position="117"/>
        <end position="135"/>
    </location>
</feature>
<feature type="transmembrane region" description="Helical" evidence="7">
    <location>
        <begin position="155"/>
        <end position="173"/>
    </location>
</feature>
<keyword evidence="3 7" id="KW-0812">Transmembrane</keyword>
<dbReference type="PANTHER" id="PTHR36964">
    <property type="entry name" value="PROTEIN-METHIONINE-SULFOXIDE REDUCTASE HEME-BINDING SUBUNIT MSRQ"/>
    <property type="match status" value="1"/>
</dbReference>
<dbReference type="GO" id="GO:0030091">
    <property type="term" value="P:protein repair"/>
    <property type="evidence" value="ECO:0007669"/>
    <property type="project" value="UniProtKB-UniRule"/>
</dbReference>
<feature type="domain" description="Ferric oxidoreductase" evidence="8">
    <location>
        <begin position="51"/>
        <end position="163"/>
    </location>
</feature>
<dbReference type="GO" id="GO:0009055">
    <property type="term" value="F:electron transfer activity"/>
    <property type="evidence" value="ECO:0007669"/>
    <property type="project" value="UniProtKB-UniRule"/>
</dbReference>
<comment type="cofactor">
    <cofactor evidence="7">
        <name>heme b</name>
        <dbReference type="ChEBI" id="CHEBI:60344"/>
    </cofactor>
    <text evidence="7">Binds 1 heme b (iron(II)-protoporphyrin IX) group per subunit.</text>
</comment>
<dbReference type="InterPro" id="IPR013130">
    <property type="entry name" value="Fe3_Rdtase_TM_dom"/>
</dbReference>
<keyword evidence="7" id="KW-0288">FMN</keyword>
<keyword evidence="7" id="KW-1003">Cell membrane</keyword>
<comment type="similarity">
    <text evidence="7">Belongs to the MsrQ family.</text>
</comment>
<dbReference type="PANTHER" id="PTHR36964:SF1">
    <property type="entry name" value="PROTEIN-METHIONINE-SULFOXIDE REDUCTASE HEME-BINDING SUBUNIT MSRQ"/>
    <property type="match status" value="1"/>
</dbReference>
<accession>A0A7W6GK54</accession>
<evidence type="ECO:0000313" key="10">
    <source>
        <dbReference type="Proteomes" id="UP000574761"/>
    </source>
</evidence>
<keyword evidence="10" id="KW-1185">Reference proteome</keyword>
<keyword evidence="4 7" id="KW-1133">Transmembrane helix</keyword>
<dbReference type="HAMAP" id="MF_01207">
    <property type="entry name" value="MsrQ"/>
    <property type="match status" value="1"/>
</dbReference>
<evidence type="ECO:0000256" key="5">
    <source>
        <dbReference type="ARBA" id="ARBA00023004"/>
    </source>
</evidence>
<keyword evidence="7" id="KW-0285">Flavoprotein</keyword>
<gene>
    <name evidence="7" type="primary">msrQ</name>
    <name evidence="9" type="ORF">GGQ64_003171</name>
</gene>
<evidence type="ECO:0000256" key="7">
    <source>
        <dbReference type="HAMAP-Rule" id="MF_01207"/>
    </source>
</evidence>
<dbReference type="RefSeq" id="WP_183805917.1">
    <property type="nucleotide sequence ID" value="NZ_JACIEE010000006.1"/>
</dbReference>
<dbReference type="EMBL" id="JACIEE010000006">
    <property type="protein sequence ID" value="MBB3977957.1"/>
    <property type="molecule type" value="Genomic_DNA"/>
</dbReference>
<feature type="transmembrane region" description="Helical" evidence="7">
    <location>
        <begin position="179"/>
        <end position="194"/>
    </location>
</feature>
<keyword evidence="7" id="KW-0349">Heme</keyword>
<comment type="subcellular location">
    <subcellularLocation>
        <location evidence="7">Cell membrane</location>
        <topology evidence="7">Multi-pass membrane protein</topology>
    </subcellularLocation>
    <subcellularLocation>
        <location evidence="1">Membrane</location>
        <topology evidence="1">Multi-pass membrane protein</topology>
    </subcellularLocation>
</comment>
<keyword evidence="7" id="KW-0249">Electron transport</keyword>
<dbReference type="Pfam" id="PF01794">
    <property type="entry name" value="Ferric_reduct"/>
    <property type="match status" value="1"/>
</dbReference>
<comment type="function">
    <text evidence="7">Part of the MsrPQ system that repairs oxidized periplasmic proteins containing methionine sulfoxide residues (Met-O), using respiratory chain electrons. Thus protects these proteins from oxidative-stress damage caused by reactive species of oxygen and chlorine generated by the host defense mechanisms. MsrPQ is essential for the maintenance of envelope integrity under bleach stress, rescuing a wide series of structurally unrelated periplasmic proteins from methionine oxidation. MsrQ provides electrons for reduction to the reductase catalytic subunit MsrP, using the quinone pool of the respiratory chain.</text>
</comment>
<evidence type="ECO:0000313" key="9">
    <source>
        <dbReference type="EMBL" id="MBB3977957.1"/>
    </source>
</evidence>
<dbReference type="NCBIfam" id="NF003833">
    <property type="entry name" value="PRK05419.1-5"/>
    <property type="match status" value="1"/>
</dbReference>
<name>A0A7W6GK54_9HYPH</name>
<dbReference type="GO" id="GO:0016679">
    <property type="term" value="F:oxidoreductase activity, acting on diphenols and related substances as donors"/>
    <property type="evidence" value="ECO:0007669"/>
    <property type="project" value="TreeGrafter"/>
</dbReference>
<keyword evidence="6 7" id="KW-0472">Membrane</keyword>
<evidence type="ECO:0000256" key="3">
    <source>
        <dbReference type="ARBA" id="ARBA00022692"/>
    </source>
</evidence>
<dbReference type="Proteomes" id="UP000574761">
    <property type="component" value="Unassembled WGS sequence"/>
</dbReference>
<dbReference type="GO" id="GO:0046872">
    <property type="term" value="F:metal ion binding"/>
    <property type="evidence" value="ECO:0007669"/>
    <property type="project" value="UniProtKB-KW"/>
</dbReference>
<reference evidence="9 10" key="1">
    <citation type="submission" date="2020-08" db="EMBL/GenBank/DDBJ databases">
        <title>Genomic Encyclopedia of Type Strains, Phase IV (KMG-IV): sequencing the most valuable type-strain genomes for metagenomic binning, comparative biology and taxonomic classification.</title>
        <authorList>
            <person name="Goeker M."/>
        </authorList>
    </citation>
    <scope>NUCLEOTIDE SEQUENCE [LARGE SCALE GENOMIC DNA]</scope>
    <source>
        <strain evidence="9 10">DSM 100211</strain>
    </source>
</reference>
<dbReference type="GO" id="GO:0020037">
    <property type="term" value="F:heme binding"/>
    <property type="evidence" value="ECO:0007669"/>
    <property type="project" value="UniProtKB-UniRule"/>
</dbReference>
<comment type="cofactor">
    <cofactor evidence="7">
        <name>FMN</name>
        <dbReference type="ChEBI" id="CHEBI:58210"/>
    </cofactor>
    <text evidence="7">Binds 1 FMN per subunit.</text>
</comment>
<dbReference type="GO" id="GO:0010181">
    <property type="term" value="F:FMN binding"/>
    <property type="evidence" value="ECO:0007669"/>
    <property type="project" value="UniProtKB-UniRule"/>
</dbReference>
<feature type="transmembrane region" description="Helical" evidence="7">
    <location>
        <begin position="53"/>
        <end position="71"/>
    </location>
</feature>
<evidence type="ECO:0000256" key="6">
    <source>
        <dbReference type="ARBA" id="ARBA00023136"/>
    </source>
</evidence>
<keyword evidence="5 7" id="KW-0408">Iron</keyword>
<feature type="transmembrane region" description="Helical" evidence="7">
    <location>
        <begin position="83"/>
        <end position="101"/>
    </location>
</feature>
<proteinExistence type="inferred from homology"/>
<organism evidence="9 10">
    <name type="scientific">Mycoplana azooxidifex</name>
    <dbReference type="NCBI Taxonomy" id="1636188"/>
    <lineage>
        <taxon>Bacteria</taxon>
        <taxon>Pseudomonadati</taxon>
        <taxon>Pseudomonadota</taxon>
        <taxon>Alphaproteobacteria</taxon>
        <taxon>Hyphomicrobiales</taxon>
        <taxon>Rhizobiaceae</taxon>
        <taxon>Mycoplana</taxon>
    </lineage>
</organism>
<evidence type="ECO:0000256" key="1">
    <source>
        <dbReference type="ARBA" id="ARBA00004141"/>
    </source>
</evidence>
<protein>
    <recommendedName>
        <fullName evidence="7">Protein-methionine-sulfoxide reductase heme-binding subunit MsrQ</fullName>
    </recommendedName>
    <alternativeName>
        <fullName evidence="7">Flavocytochrome MsrQ</fullName>
    </alternativeName>
</protein>